<dbReference type="RefSeq" id="WP_163659684.1">
    <property type="nucleotide sequence ID" value="NZ_QZCE01000001.1"/>
</dbReference>
<dbReference type="InterPro" id="IPR015421">
    <property type="entry name" value="PyrdxlP-dep_Trfase_major"/>
</dbReference>
<accession>A0A6M0S1D4</accession>
<evidence type="ECO:0000313" key="1">
    <source>
        <dbReference type="EMBL" id="NEZ61761.1"/>
    </source>
</evidence>
<dbReference type="AlphaFoldDB" id="A0A6M0S1D4"/>
<reference evidence="1 2" key="1">
    <citation type="journal article" date="2020" name="Microb. Ecol.">
        <title>Ecogenomics of the Marine Benthic Filamentous Cyanobacterium Adonisia.</title>
        <authorList>
            <person name="Walter J.M."/>
            <person name="Coutinho F.H."/>
            <person name="Leomil L."/>
            <person name="Hargreaves P.I."/>
            <person name="Campeao M.E."/>
            <person name="Vieira V.V."/>
            <person name="Silva B.S."/>
            <person name="Fistarol G.O."/>
            <person name="Salomon P.S."/>
            <person name="Sawabe T."/>
            <person name="Mino S."/>
            <person name="Hosokawa M."/>
            <person name="Miyashita H."/>
            <person name="Maruyama F."/>
            <person name="van Verk M.C."/>
            <person name="Dutilh B.E."/>
            <person name="Thompson C.C."/>
            <person name="Thompson F.L."/>
        </authorList>
    </citation>
    <scope>NUCLEOTIDE SEQUENCE [LARGE SCALE GENOMIC DNA]</scope>
    <source>
        <strain evidence="1 2">CCMR0082</strain>
    </source>
</reference>
<gene>
    <name evidence="1" type="ORF">D0962_03050</name>
</gene>
<dbReference type="Gene3D" id="3.40.640.10">
    <property type="entry name" value="Type I PLP-dependent aspartate aminotransferase-like (Major domain)"/>
    <property type="match status" value="1"/>
</dbReference>
<evidence type="ECO:0000313" key="2">
    <source>
        <dbReference type="Proteomes" id="UP000473574"/>
    </source>
</evidence>
<dbReference type="EMBL" id="QZCE01000001">
    <property type="protein sequence ID" value="NEZ61761.1"/>
    <property type="molecule type" value="Genomic_DNA"/>
</dbReference>
<organism evidence="1 2">
    <name type="scientific">Adonisia turfae CCMR0082</name>
    <dbReference type="NCBI Taxonomy" id="2304604"/>
    <lineage>
        <taxon>Bacteria</taxon>
        <taxon>Bacillati</taxon>
        <taxon>Cyanobacteriota</taxon>
        <taxon>Adonisia</taxon>
        <taxon>Adonisia turfae</taxon>
    </lineage>
</organism>
<dbReference type="Proteomes" id="UP000473574">
    <property type="component" value="Unassembled WGS sequence"/>
</dbReference>
<proteinExistence type="predicted"/>
<dbReference type="InterPro" id="IPR015424">
    <property type="entry name" value="PyrdxlP-dep_Trfase"/>
</dbReference>
<protein>
    <submittedName>
        <fullName evidence="1">Uncharacterized protein</fullName>
    </submittedName>
</protein>
<dbReference type="SUPFAM" id="SSF53383">
    <property type="entry name" value="PLP-dependent transferases"/>
    <property type="match status" value="1"/>
</dbReference>
<name>A0A6M0S1D4_9CYAN</name>
<sequence length="107" mass="12315">MGSIQKRHQTWLGYTETQGSPALQKTITQTYQTIGIEEILVHAGVKEAIFIKEMNVALQASDHTFIINAKIICQQKYYESFKTDAINCKFLQFSRDVCRYFLMRGTS</sequence>
<comment type="caution">
    <text evidence="1">The sequence shown here is derived from an EMBL/GenBank/DDBJ whole genome shotgun (WGS) entry which is preliminary data.</text>
</comment>